<keyword evidence="1" id="KW-0812">Transmembrane</keyword>
<sequence>MVLFRLFSFLLGYVALVVRGDSLEKFVNMAASRGIFLWDITRLGQDKVKVRVRIPEVHSLRHIARATGSRFNITERRGLPFVFNRLKKRKLLAIGSVVFLVTLYILSSFVWFIDVTGTDKLSKAEVQRIAAEAGLKRGVLKQQLDTKLVEKNIRDKIPAVAWVGVRVEGTRVVIEIAERKLVPVEPNKGPAHIVATKAGLIKEVLVLRGQAAVKEGDTVLPGQILISGEIKEEVKPEETNQPLPEGQEPPEPKYISHFVQAKGMVRARVWYEGYGECSLSETREKFSGQQKTSVRIKFGSKEIIISGPKDSPYQHFEVKQIVKALPKWRNIEIPVELITLQYREKVIERINHGPSGAKQIAGQKALQEAKAKLPKDAKITEQRLEEVKTGRPEDLVRIKAFVETVEDIGEMKPFKPTEEEKY</sequence>
<dbReference type="Pfam" id="PF06898">
    <property type="entry name" value="YqfD"/>
    <property type="match status" value="1"/>
</dbReference>
<dbReference type="AlphaFoldDB" id="F6B8F3"/>
<reference evidence="2 3" key="1">
    <citation type="submission" date="2011-05" db="EMBL/GenBank/DDBJ databases">
        <title>Complete sequence of Desulfotomaculum carboxydivorans CO-1-SRB.</title>
        <authorList>
            <consortium name="US DOE Joint Genome Institute"/>
            <person name="Lucas S."/>
            <person name="Han J."/>
            <person name="Lapidus A."/>
            <person name="Cheng J.-F."/>
            <person name="Goodwin L."/>
            <person name="Pitluck S."/>
            <person name="Peters L."/>
            <person name="Mikhailova N."/>
            <person name="Lu M."/>
            <person name="Han C."/>
            <person name="Tapia R."/>
            <person name="Land M."/>
            <person name="Hauser L."/>
            <person name="Kyrpides N."/>
            <person name="Ivanova N."/>
            <person name="Pagani I."/>
            <person name="Stams A."/>
            <person name="Plugge C."/>
            <person name="Muyzer G."/>
            <person name="Kuever J."/>
            <person name="Parshina S."/>
            <person name="Ivanova A."/>
            <person name="Nazina T."/>
            <person name="Woyke T."/>
        </authorList>
    </citation>
    <scope>NUCLEOTIDE SEQUENCE [LARGE SCALE GENOMIC DNA]</scope>
    <source>
        <strain evidence="3">DSM 14880 / VKM B-2319 / CO-1-SRB</strain>
    </source>
</reference>
<dbReference type="eggNOG" id="COG0561">
    <property type="taxonomic scope" value="Bacteria"/>
</dbReference>
<accession>F6B8F3</accession>
<keyword evidence="1" id="KW-0472">Membrane</keyword>
<feature type="transmembrane region" description="Helical" evidence="1">
    <location>
        <begin position="91"/>
        <end position="113"/>
    </location>
</feature>
<dbReference type="NCBIfam" id="TIGR02876">
    <property type="entry name" value="spore_yqfD"/>
    <property type="match status" value="1"/>
</dbReference>
<gene>
    <name evidence="2" type="ordered locus">Desca_1873</name>
</gene>
<organism evidence="2 3">
    <name type="scientific">Desulfotomaculum nigrificans (strain DSM 14880 / VKM B-2319 / CO-1-SRB)</name>
    <name type="common">Desulfotomaculum carboxydivorans</name>
    <dbReference type="NCBI Taxonomy" id="868595"/>
    <lineage>
        <taxon>Bacteria</taxon>
        <taxon>Bacillati</taxon>
        <taxon>Bacillota</taxon>
        <taxon>Clostridia</taxon>
        <taxon>Eubacteriales</taxon>
        <taxon>Desulfotomaculaceae</taxon>
        <taxon>Desulfotomaculum</taxon>
    </lineage>
</organism>
<dbReference type="RefSeq" id="WP_003544267.1">
    <property type="nucleotide sequence ID" value="NC_015565.1"/>
</dbReference>
<dbReference type="InterPro" id="IPR010690">
    <property type="entry name" value="YqfD"/>
</dbReference>
<dbReference type="Proteomes" id="UP000009226">
    <property type="component" value="Chromosome"/>
</dbReference>
<dbReference type="STRING" id="868595.Desca_1873"/>
<name>F6B8F3_DESCC</name>
<proteinExistence type="predicted"/>
<dbReference type="EMBL" id="CP002736">
    <property type="protein sequence ID" value="AEF94717.1"/>
    <property type="molecule type" value="Genomic_DNA"/>
</dbReference>
<evidence type="ECO:0000256" key="1">
    <source>
        <dbReference type="SAM" id="Phobius"/>
    </source>
</evidence>
<evidence type="ECO:0000313" key="2">
    <source>
        <dbReference type="EMBL" id="AEF94717.1"/>
    </source>
</evidence>
<keyword evidence="3" id="KW-1185">Reference proteome</keyword>
<dbReference type="HOGENOM" id="CLU_050521_1_0_9"/>
<protein>
    <submittedName>
        <fullName evidence="2">Sporulation protein YqfD</fullName>
    </submittedName>
</protein>
<keyword evidence="1" id="KW-1133">Transmembrane helix</keyword>
<dbReference type="PIRSF" id="PIRSF029895">
    <property type="entry name" value="SpoIV"/>
    <property type="match status" value="1"/>
</dbReference>
<dbReference type="KEGG" id="dca:Desca_1873"/>
<evidence type="ECO:0000313" key="3">
    <source>
        <dbReference type="Proteomes" id="UP000009226"/>
    </source>
</evidence>